<feature type="compositionally biased region" description="Polar residues" evidence="1">
    <location>
        <begin position="80"/>
        <end position="91"/>
    </location>
</feature>
<comment type="caution">
    <text evidence="2">The sequence shown here is derived from an EMBL/GenBank/DDBJ whole genome shotgun (WGS) entry which is preliminary data.</text>
</comment>
<name>A0A8S4S0D4_9NEOP</name>
<evidence type="ECO:0000313" key="3">
    <source>
        <dbReference type="Proteomes" id="UP000838756"/>
    </source>
</evidence>
<organism evidence="2 3">
    <name type="scientific">Pararge aegeria aegeria</name>
    <dbReference type="NCBI Taxonomy" id="348720"/>
    <lineage>
        <taxon>Eukaryota</taxon>
        <taxon>Metazoa</taxon>
        <taxon>Ecdysozoa</taxon>
        <taxon>Arthropoda</taxon>
        <taxon>Hexapoda</taxon>
        <taxon>Insecta</taxon>
        <taxon>Pterygota</taxon>
        <taxon>Neoptera</taxon>
        <taxon>Endopterygota</taxon>
        <taxon>Lepidoptera</taxon>
        <taxon>Glossata</taxon>
        <taxon>Ditrysia</taxon>
        <taxon>Papilionoidea</taxon>
        <taxon>Nymphalidae</taxon>
        <taxon>Satyrinae</taxon>
        <taxon>Satyrini</taxon>
        <taxon>Parargina</taxon>
        <taxon>Pararge</taxon>
    </lineage>
</organism>
<keyword evidence="3" id="KW-1185">Reference proteome</keyword>
<accession>A0A8S4S0D4</accession>
<reference evidence="2" key="1">
    <citation type="submission" date="2022-03" db="EMBL/GenBank/DDBJ databases">
        <authorList>
            <person name="Lindestad O."/>
        </authorList>
    </citation>
    <scope>NUCLEOTIDE SEQUENCE</scope>
</reference>
<dbReference type="AlphaFoldDB" id="A0A8S4S0D4"/>
<dbReference type="Proteomes" id="UP000838756">
    <property type="component" value="Unassembled WGS sequence"/>
</dbReference>
<gene>
    <name evidence="2" type="primary">jg24427</name>
    <name evidence="2" type="ORF">PAEG_LOCUS20658</name>
</gene>
<sequence>MLLSGRNKHDDSTLHCQLNKHLFILVITDSPLCRACMEADETPTHVLLRCRGVAEQRAAYLGSPTSLPEELGDPAAWSDSAGSRTSGTTYNGRFRPTEKVRDAGWDSNSLSAVEILPTGLSPRSLHYVLLFTSWIRQDLGHKAKCLCITVNKPPAVFTSIAEPSRQAARNIKRDSVKECSRAMYLIKRY</sequence>
<evidence type="ECO:0000313" key="2">
    <source>
        <dbReference type="EMBL" id="CAH2244745.1"/>
    </source>
</evidence>
<dbReference type="OrthoDB" id="5419617at2759"/>
<proteinExistence type="predicted"/>
<feature type="region of interest" description="Disordered" evidence="1">
    <location>
        <begin position="71"/>
        <end position="93"/>
    </location>
</feature>
<evidence type="ECO:0000256" key="1">
    <source>
        <dbReference type="SAM" id="MobiDB-lite"/>
    </source>
</evidence>
<dbReference type="EMBL" id="CAKXAJ010025849">
    <property type="protein sequence ID" value="CAH2244745.1"/>
    <property type="molecule type" value="Genomic_DNA"/>
</dbReference>
<protein>
    <submittedName>
        <fullName evidence="2">Jg24427 protein</fullName>
    </submittedName>
</protein>